<dbReference type="PANTHER" id="PTHR22603">
    <property type="entry name" value="CHOLINE/ETHANOALAMINE KINASE"/>
    <property type="match status" value="1"/>
</dbReference>
<organism evidence="4 5">
    <name type="scientific">Kluyveromyces marxianus</name>
    <name type="common">Yeast</name>
    <name type="synonym">Candida kefyr</name>
    <dbReference type="NCBI Taxonomy" id="4911"/>
    <lineage>
        <taxon>Eukaryota</taxon>
        <taxon>Fungi</taxon>
        <taxon>Dikarya</taxon>
        <taxon>Ascomycota</taxon>
        <taxon>Saccharomycotina</taxon>
        <taxon>Saccharomycetes</taxon>
        <taxon>Saccharomycetales</taxon>
        <taxon>Saccharomycetaceae</taxon>
        <taxon>Kluyveromyces</taxon>
    </lineage>
</organism>
<dbReference type="Proteomes" id="UP000422736">
    <property type="component" value="Chromosome 5"/>
</dbReference>
<dbReference type="SUPFAM" id="SSF56112">
    <property type="entry name" value="Protein kinase-like (PK-like)"/>
    <property type="match status" value="1"/>
</dbReference>
<feature type="region of interest" description="Disordered" evidence="2">
    <location>
        <begin position="1"/>
        <end position="48"/>
    </location>
</feature>
<keyword evidence="4" id="KW-0808">Transferase</keyword>
<dbReference type="InterPro" id="IPR007521">
    <property type="entry name" value="Choline_kin_N"/>
</dbReference>
<dbReference type="CDD" id="cd05157">
    <property type="entry name" value="ETNK_euk"/>
    <property type="match status" value="1"/>
</dbReference>
<proteinExistence type="inferred from homology"/>
<keyword evidence="4" id="KW-0418">Kinase</keyword>
<feature type="compositionally biased region" description="Basic residues" evidence="2">
    <location>
        <begin position="20"/>
        <end position="37"/>
    </location>
</feature>
<sequence>MLELRPTRSIDNGDGAYIRPRSRSKSRKPPLPRRRSSSRSIKSIPIDLGEDGDLKKENGKAQSLYLGESISVPFVKSTLDVTLPHDLLQEDFKSLIISLRVKPWYKHDFDANKLKYTRITGAMTNAVFKVEYDGFPSLLVRVYGPNVESVIDREYELQVLARLSIQNIGPSLYGCFENGRIEQFLENSQTLSKNDIRNWKTSQRIARRMKELHSGVPLLPKELQDEPVTWKRIQKWMDSLDESTWVRDENNVHSYLMVSDWEKFKSIVSQYKAWLQQKPAYHKLVFCHNDAQYGNLLFTAPVIPVTADTEISQTLSNMSLSESGASLFPSSSNVSLEEIINPSIQEQAQDAKLVVIDFEYGGPNPPAFDLANHLSEWMHDYHCSTPHVTFHDRFPTHEEMLNFIYSYLSHLNPSRKNMEEEVVQLYNSILEWRASVSLHWALWGIIQSGELTEVAQQVTEEGPGGEKYIITVDKLDVSAEDDVSSEGSNDGVDIDTFKYLSYSKDKLEIFYTDLVQLNIIDKEDVLNYDQLKRIELKPL</sequence>
<dbReference type="InterPro" id="IPR011009">
    <property type="entry name" value="Kinase-like_dom_sf"/>
</dbReference>
<dbReference type="Gene3D" id="3.30.200.20">
    <property type="entry name" value="Phosphorylase Kinase, domain 1"/>
    <property type="match status" value="1"/>
</dbReference>
<keyword evidence="5" id="KW-1185">Reference proteome</keyword>
<dbReference type="Pfam" id="PF01633">
    <property type="entry name" value="Choline_kinase"/>
    <property type="match status" value="1"/>
</dbReference>
<gene>
    <name evidence="4" type="primary">CKI1</name>
    <name evidence="4" type="ORF">FIM1_3585</name>
</gene>
<evidence type="ECO:0000259" key="3">
    <source>
        <dbReference type="Pfam" id="PF04428"/>
    </source>
</evidence>
<name>A0ABX6F124_KLUMA</name>
<evidence type="ECO:0000256" key="1">
    <source>
        <dbReference type="ARBA" id="ARBA00038211"/>
    </source>
</evidence>
<dbReference type="Pfam" id="PF04428">
    <property type="entry name" value="Choline_kin_N"/>
    <property type="match status" value="1"/>
</dbReference>
<reference evidence="4 5" key="1">
    <citation type="submission" date="2016-03" db="EMBL/GenBank/DDBJ databases">
        <title>How can Kluyveromyces marxianus grow so fast - potential evolutionary course in Saccharomyces Complex revealed by comparative genomics.</title>
        <authorList>
            <person name="Mo W."/>
            <person name="Lu W."/>
            <person name="Yang X."/>
            <person name="Qi J."/>
            <person name="Lv H."/>
        </authorList>
    </citation>
    <scope>NUCLEOTIDE SEQUENCE [LARGE SCALE GENOMIC DNA]</scope>
    <source>
        <strain evidence="4 5">FIM1</strain>
    </source>
</reference>
<dbReference type="Gene3D" id="3.90.1200.10">
    <property type="match status" value="1"/>
</dbReference>
<evidence type="ECO:0000256" key="2">
    <source>
        <dbReference type="SAM" id="MobiDB-lite"/>
    </source>
</evidence>
<protein>
    <submittedName>
        <fullName evidence="4">Choline kinase</fullName>
    </submittedName>
</protein>
<dbReference type="PANTHER" id="PTHR22603:SF93">
    <property type="entry name" value="RE24176P"/>
    <property type="match status" value="1"/>
</dbReference>
<feature type="domain" description="Choline kinase N-terminal" evidence="3">
    <location>
        <begin position="64"/>
        <end position="111"/>
    </location>
</feature>
<comment type="similarity">
    <text evidence="1">Belongs to the choline/ethanolamine kinase family.</text>
</comment>
<accession>A0ABX6F124</accession>
<reference evidence="4 5" key="2">
    <citation type="submission" date="2019-11" db="EMBL/GenBank/DDBJ databases">
        <authorList>
            <person name="Lu H."/>
        </authorList>
    </citation>
    <scope>NUCLEOTIDE SEQUENCE [LARGE SCALE GENOMIC DNA]</scope>
    <source>
        <strain evidence="4 5">FIM1</strain>
    </source>
</reference>
<evidence type="ECO:0000313" key="5">
    <source>
        <dbReference type="Proteomes" id="UP000422736"/>
    </source>
</evidence>
<evidence type="ECO:0000313" key="4">
    <source>
        <dbReference type="EMBL" id="QGN16859.1"/>
    </source>
</evidence>
<dbReference type="GO" id="GO:0016301">
    <property type="term" value="F:kinase activity"/>
    <property type="evidence" value="ECO:0007669"/>
    <property type="project" value="UniProtKB-KW"/>
</dbReference>
<dbReference type="EMBL" id="CP015058">
    <property type="protein sequence ID" value="QGN16859.1"/>
    <property type="molecule type" value="Genomic_DNA"/>
</dbReference>